<evidence type="ECO:0000259" key="2">
    <source>
        <dbReference type="Pfam" id="PF08327"/>
    </source>
</evidence>
<accession>A0AB39BGA1</accession>
<dbReference type="RefSeq" id="WP_368497586.1">
    <property type="nucleotide sequence ID" value="NZ_CP162511.1"/>
</dbReference>
<dbReference type="InterPro" id="IPR013538">
    <property type="entry name" value="ASHA1/2-like_C"/>
</dbReference>
<evidence type="ECO:0000256" key="1">
    <source>
        <dbReference type="ARBA" id="ARBA00006817"/>
    </source>
</evidence>
<reference evidence="3" key="1">
    <citation type="submission" date="2024-05" db="EMBL/GenBank/DDBJ databases">
        <title>Herbiconiux sp. A18JL235.</title>
        <authorList>
            <person name="Zhang G."/>
        </authorList>
    </citation>
    <scope>NUCLEOTIDE SEQUENCE</scope>
    <source>
        <strain evidence="3">A18JL235</strain>
    </source>
</reference>
<dbReference type="EMBL" id="CP162511">
    <property type="protein sequence ID" value="XDI05202.1"/>
    <property type="molecule type" value="Genomic_DNA"/>
</dbReference>
<gene>
    <name evidence="3" type="ORF">ABFY20_18070</name>
</gene>
<sequence length="157" mass="17513">MSNPVTIDAPEGLPFIEIVREFDAPVEAVFAAYADPELVRQWVGPNGYETTIDVYSLETGGRWRYVQRNPAGDEFAFNGVFHRVVPGDEIVQTFEWEGLPEYVSIERLLFAALEGGRTRVTGWSVFPSVESRDGMVQNGMEHGVVEGYERLDALLAA</sequence>
<dbReference type="Gene3D" id="3.30.530.20">
    <property type="match status" value="1"/>
</dbReference>
<name>A0AB39BGA1_9MICO</name>
<dbReference type="CDD" id="cd07826">
    <property type="entry name" value="SRPBCC_CalC_Aha1-like_9"/>
    <property type="match status" value="1"/>
</dbReference>
<dbReference type="InterPro" id="IPR023393">
    <property type="entry name" value="START-like_dom_sf"/>
</dbReference>
<comment type="similarity">
    <text evidence="1">Belongs to the AHA1 family.</text>
</comment>
<protein>
    <submittedName>
        <fullName evidence="3">SRPBCC family protein</fullName>
    </submittedName>
</protein>
<dbReference type="AlphaFoldDB" id="A0AB39BGA1"/>
<feature type="domain" description="Activator of Hsp90 ATPase homologue 1/2-like C-terminal" evidence="2">
    <location>
        <begin position="23"/>
        <end position="155"/>
    </location>
</feature>
<proteinExistence type="inferred from homology"/>
<evidence type="ECO:0000313" key="3">
    <source>
        <dbReference type="EMBL" id="XDI05202.1"/>
    </source>
</evidence>
<organism evidence="3">
    <name type="scientific">Herbiconiux sp. A18JL235</name>
    <dbReference type="NCBI Taxonomy" id="3152363"/>
    <lineage>
        <taxon>Bacteria</taxon>
        <taxon>Bacillati</taxon>
        <taxon>Actinomycetota</taxon>
        <taxon>Actinomycetes</taxon>
        <taxon>Micrococcales</taxon>
        <taxon>Microbacteriaceae</taxon>
        <taxon>Herbiconiux</taxon>
    </lineage>
</organism>
<dbReference type="SUPFAM" id="SSF55961">
    <property type="entry name" value="Bet v1-like"/>
    <property type="match status" value="1"/>
</dbReference>
<dbReference type="Pfam" id="PF08327">
    <property type="entry name" value="AHSA1"/>
    <property type="match status" value="1"/>
</dbReference>